<reference evidence="2 3" key="2">
    <citation type="journal article" date="2019" name="G3 (Bethesda)">
        <title>Hybrid Assembly of the Genome of the Entomopathogenic Nematode Steinernema carpocapsae Identifies the X-Chromosome.</title>
        <authorList>
            <person name="Serra L."/>
            <person name="Macchietto M."/>
            <person name="Macias-Munoz A."/>
            <person name="McGill C.J."/>
            <person name="Rodriguez I.M."/>
            <person name="Rodriguez B."/>
            <person name="Murad R."/>
            <person name="Mortazavi A."/>
        </authorList>
    </citation>
    <scope>NUCLEOTIDE SEQUENCE [LARGE SCALE GENOMIC DNA]</scope>
    <source>
        <strain evidence="2 3">ALL</strain>
    </source>
</reference>
<organism evidence="2 3">
    <name type="scientific">Steinernema carpocapsae</name>
    <name type="common">Entomopathogenic nematode</name>
    <dbReference type="NCBI Taxonomy" id="34508"/>
    <lineage>
        <taxon>Eukaryota</taxon>
        <taxon>Metazoa</taxon>
        <taxon>Ecdysozoa</taxon>
        <taxon>Nematoda</taxon>
        <taxon>Chromadorea</taxon>
        <taxon>Rhabditida</taxon>
        <taxon>Tylenchina</taxon>
        <taxon>Panagrolaimomorpha</taxon>
        <taxon>Strongyloidoidea</taxon>
        <taxon>Steinernematidae</taxon>
        <taxon>Steinernema</taxon>
    </lineage>
</organism>
<comment type="caution">
    <text evidence="2">The sequence shown here is derived from an EMBL/GenBank/DDBJ whole genome shotgun (WGS) entry which is preliminary data.</text>
</comment>
<keyword evidence="3" id="KW-1185">Reference proteome</keyword>
<reference evidence="2 3" key="1">
    <citation type="journal article" date="2015" name="Genome Biol.">
        <title>Comparative genomics of Steinernema reveals deeply conserved gene regulatory networks.</title>
        <authorList>
            <person name="Dillman A.R."/>
            <person name="Macchietto M."/>
            <person name="Porter C.F."/>
            <person name="Rogers A."/>
            <person name="Williams B."/>
            <person name="Antoshechkin I."/>
            <person name="Lee M.M."/>
            <person name="Goodwin Z."/>
            <person name="Lu X."/>
            <person name="Lewis E.E."/>
            <person name="Goodrich-Blair H."/>
            <person name="Stock S.P."/>
            <person name="Adams B.J."/>
            <person name="Sternberg P.W."/>
            <person name="Mortazavi A."/>
        </authorList>
    </citation>
    <scope>NUCLEOTIDE SEQUENCE [LARGE SCALE GENOMIC DNA]</scope>
    <source>
        <strain evidence="2 3">ALL</strain>
    </source>
</reference>
<proteinExistence type="predicted"/>
<dbReference type="Proteomes" id="UP000298663">
    <property type="component" value="Unassembled WGS sequence"/>
</dbReference>
<name>A0A4U5MV78_STECR</name>
<gene>
    <name evidence="2" type="ORF">L596_021007</name>
</gene>
<evidence type="ECO:0000313" key="2">
    <source>
        <dbReference type="EMBL" id="TKR73729.1"/>
    </source>
</evidence>
<evidence type="ECO:0000313" key="3">
    <source>
        <dbReference type="Proteomes" id="UP000298663"/>
    </source>
</evidence>
<keyword evidence="1" id="KW-0812">Transmembrane</keyword>
<evidence type="ECO:0000256" key="1">
    <source>
        <dbReference type="SAM" id="Phobius"/>
    </source>
</evidence>
<feature type="transmembrane region" description="Helical" evidence="1">
    <location>
        <begin position="90"/>
        <end position="112"/>
    </location>
</feature>
<protein>
    <submittedName>
        <fullName evidence="2">Uncharacterized protein</fullName>
    </submittedName>
</protein>
<dbReference type="AlphaFoldDB" id="A0A4U5MV78"/>
<dbReference type="EMBL" id="AZBU02000006">
    <property type="protein sequence ID" value="TKR73729.1"/>
    <property type="molecule type" value="Genomic_DNA"/>
</dbReference>
<keyword evidence="1" id="KW-1133">Transmembrane helix</keyword>
<keyword evidence="1" id="KW-0472">Membrane</keyword>
<accession>A0A4U5MV78</accession>
<sequence length="137" mass="15819">MAIQKCSRPIHLRTVRRYTTYVSFILLGLLWSERRSSEDASALHGFPGGHLILIELFFDLQIYGIFEILAVLLTELLITADRHDADFSGFDIFVLIVVFSMVGGLFIYLYVWCFRVVQKCYRCILTERVAMTMQANV</sequence>
<feature type="transmembrane region" description="Helical" evidence="1">
    <location>
        <begin position="52"/>
        <end position="78"/>
    </location>
</feature>